<organism evidence="1">
    <name type="scientific">Deinococcus sonorensis KR-87</name>
    <dbReference type="NCBI Taxonomy" id="694439"/>
    <lineage>
        <taxon>Bacteria</taxon>
        <taxon>Thermotogati</taxon>
        <taxon>Deinococcota</taxon>
        <taxon>Deinococci</taxon>
        <taxon>Deinococcales</taxon>
        <taxon>Deinococcaceae</taxon>
        <taxon>Deinococcus</taxon>
    </lineage>
</organism>
<keyword evidence="1" id="KW-0540">Nuclease</keyword>
<evidence type="ECO:0000313" key="1">
    <source>
        <dbReference type="EMBL" id="XBV83366.1"/>
    </source>
</evidence>
<keyword evidence="1" id="KW-0255">Endonuclease</keyword>
<gene>
    <name evidence="1" type="ORF">ABOD76_01160</name>
</gene>
<geneLocation type="plasmid" evidence="1">
    <name>pDson04</name>
</geneLocation>
<dbReference type="RefSeq" id="WP_350240798.1">
    <property type="nucleotide sequence ID" value="NZ_CP158296.1"/>
</dbReference>
<keyword evidence="1" id="KW-0614">Plasmid</keyword>
<dbReference type="CDD" id="cd00085">
    <property type="entry name" value="HNHc"/>
    <property type="match status" value="1"/>
</dbReference>
<dbReference type="EMBL" id="CP158296">
    <property type="protein sequence ID" value="XBV83366.1"/>
    <property type="molecule type" value="Genomic_DNA"/>
</dbReference>
<dbReference type="AlphaFoldDB" id="A0AAU7U4I2"/>
<dbReference type="GO" id="GO:0004519">
    <property type="term" value="F:endonuclease activity"/>
    <property type="evidence" value="ECO:0007669"/>
    <property type="project" value="UniProtKB-KW"/>
</dbReference>
<dbReference type="KEGG" id="dsc:ABOD76_01160"/>
<name>A0AAU7U4I2_9DEIO</name>
<protein>
    <submittedName>
        <fullName evidence="1">HNH endonuclease</fullName>
    </submittedName>
</protein>
<accession>A0AAU7U4I2</accession>
<keyword evidence="1" id="KW-0378">Hydrolase</keyword>
<proteinExistence type="predicted"/>
<reference evidence="1" key="1">
    <citation type="submission" date="2024-06" db="EMBL/GenBank/DDBJ databases">
        <title>Draft Genome Sequence of Deinococcus sonorensis Type Strain KR-87, a Biofilm Producing Representative of the Genus Deinococcus.</title>
        <authorList>
            <person name="Boren L.S."/>
            <person name="Grosso R.A."/>
            <person name="Hugenberg-Cox A.N."/>
            <person name="Hill J.T.E."/>
            <person name="Albert C.M."/>
            <person name="Tuohy J.M."/>
        </authorList>
    </citation>
    <scope>NUCLEOTIDE SEQUENCE</scope>
    <source>
        <strain evidence="1">KR-87</strain>
        <plasmid evidence="1">pDson04</plasmid>
    </source>
</reference>
<sequence length="155" mass="18158">MMEPRLTIELVPSTSWFTNVRSLVPPETWDRLRKATARAAGHRCEICGERGPKWPVECHERWAYDETTRVQRLTGLIALCPNCHRVKHFGLARVNGEQEQAGQWLMHVNGWTRRQAHAYVQAAFAEWERRSAGPWEVDIRWLRQVDPEAFANRDR</sequence>
<dbReference type="InterPro" id="IPR003615">
    <property type="entry name" value="HNH_nuc"/>
</dbReference>